<dbReference type="InterPro" id="IPR013320">
    <property type="entry name" value="ConA-like_dom_sf"/>
</dbReference>
<feature type="region of interest" description="Disordered" evidence="8">
    <location>
        <begin position="601"/>
        <end position="650"/>
    </location>
</feature>
<evidence type="ECO:0000259" key="9">
    <source>
        <dbReference type="PROSITE" id="PS50025"/>
    </source>
</evidence>
<evidence type="ECO:0000256" key="8">
    <source>
        <dbReference type="SAM" id="MobiDB-lite"/>
    </source>
</evidence>
<dbReference type="Pfam" id="PF13385">
    <property type="entry name" value="Laminin_G_3"/>
    <property type="match status" value="1"/>
</dbReference>
<evidence type="ECO:0000256" key="2">
    <source>
        <dbReference type="ARBA" id="ARBA00022692"/>
    </source>
</evidence>
<feature type="compositionally biased region" description="Polar residues" evidence="8">
    <location>
        <begin position="620"/>
        <end position="631"/>
    </location>
</feature>
<dbReference type="InterPro" id="IPR000601">
    <property type="entry name" value="PKD_dom"/>
</dbReference>
<dbReference type="Proteomes" id="UP000698222">
    <property type="component" value="Unassembled WGS sequence"/>
</dbReference>
<dbReference type="SUPFAM" id="SSF49299">
    <property type="entry name" value="PKD domain"/>
    <property type="match status" value="4"/>
</dbReference>
<feature type="compositionally biased region" description="Acidic residues" evidence="8">
    <location>
        <begin position="1709"/>
        <end position="1728"/>
    </location>
</feature>
<accession>A0ABS4YM99</accession>
<gene>
    <name evidence="11" type="ORF">JOF44_002826</name>
</gene>
<comment type="subcellular location">
    <subcellularLocation>
        <location evidence="1">Membrane</location>
        <topology evidence="1">Multi-pass membrane protein</topology>
    </subcellularLocation>
</comment>
<evidence type="ECO:0000256" key="1">
    <source>
        <dbReference type="ARBA" id="ARBA00004141"/>
    </source>
</evidence>
<evidence type="ECO:0000256" key="4">
    <source>
        <dbReference type="ARBA" id="ARBA00022737"/>
    </source>
</evidence>
<organism evidence="11 12">
    <name type="scientific">Brachybacterium fresconis</name>
    <dbReference type="NCBI Taxonomy" id="173363"/>
    <lineage>
        <taxon>Bacteria</taxon>
        <taxon>Bacillati</taxon>
        <taxon>Actinomycetota</taxon>
        <taxon>Actinomycetes</taxon>
        <taxon>Micrococcales</taxon>
        <taxon>Dermabacteraceae</taxon>
        <taxon>Brachybacterium</taxon>
    </lineage>
</organism>
<feature type="compositionally biased region" description="Polar residues" evidence="8">
    <location>
        <begin position="1573"/>
        <end position="1584"/>
    </location>
</feature>
<dbReference type="PROSITE" id="PS50025">
    <property type="entry name" value="LAM_G_DOMAIN"/>
    <property type="match status" value="1"/>
</dbReference>
<dbReference type="Pfam" id="PF18911">
    <property type="entry name" value="PKD_4"/>
    <property type="match status" value="4"/>
</dbReference>
<dbReference type="InterPro" id="IPR022409">
    <property type="entry name" value="PKD/Chitinase_dom"/>
</dbReference>
<dbReference type="CDD" id="cd00146">
    <property type="entry name" value="PKD"/>
    <property type="match status" value="4"/>
</dbReference>
<feature type="compositionally biased region" description="Low complexity" evidence="8">
    <location>
        <begin position="632"/>
        <end position="641"/>
    </location>
</feature>
<feature type="domain" description="PKD" evidence="10">
    <location>
        <begin position="969"/>
        <end position="1055"/>
    </location>
</feature>
<evidence type="ECO:0000259" key="10">
    <source>
        <dbReference type="PROSITE" id="PS50093"/>
    </source>
</evidence>
<dbReference type="RefSeq" id="WP_245348954.1">
    <property type="nucleotide sequence ID" value="NZ_BAAAJV010000051.1"/>
</dbReference>
<protein>
    <submittedName>
        <fullName evidence="11">PKD repeat protein</fullName>
    </submittedName>
</protein>
<keyword evidence="3" id="KW-0732">Signal</keyword>
<reference evidence="11 12" key="1">
    <citation type="submission" date="2021-03" db="EMBL/GenBank/DDBJ databases">
        <title>Sequencing the genomes of 1000 actinobacteria strains.</title>
        <authorList>
            <person name="Klenk H.-P."/>
        </authorList>
    </citation>
    <scope>NUCLEOTIDE SEQUENCE [LARGE SCALE GENOMIC DNA]</scope>
    <source>
        <strain evidence="11 12">DSM 14564</strain>
    </source>
</reference>
<dbReference type="InterPro" id="IPR001791">
    <property type="entry name" value="Laminin_G"/>
</dbReference>
<dbReference type="InterPro" id="IPR006558">
    <property type="entry name" value="LamG-like"/>
</dbReference>
<name>A0ABS4YM99_9MICO</name>
<evidence type="ECO:0000256" key="5">
    <source>
        <dbReference type="ARBA" id="ARBA00022989"/>
    </source>
</evidence>
<feature type="domain" description="PKD" evidence="10">
    <location>
        <begin position="1269"/>
        <end position="1353"/>
    </location>
</feature>
<evidence type="ECO:0000256" key="7">
    <source>
        <dbReference type="ARBA" id="ARBA00023157"/>
    </source>
</evidence>
<dbReference type="CDD" id="cd00110">
    <property type="entry name" value="LamG"/>
    <property type="match status" value="1"/>
</dbReference>
<dbReference type="PROSITE" id="PS50093">
    <property type="entry name" value="PKD"/>
    <property type="match status" value="4"/>
</dbReference>
<feature type="region of interest" description="Disordered" evidence="8">
    <location>
        <begin position="1567"/>
        <end position="1757"/>
    </location>
</feature>
<dbReference type="SUPFAM" id="SSF50965">
    <property type="entry name" value="Galactose oxidase, central domain"/>
    <property type="match status" value="1"/>
</dbReference>
<dbReference type="InterPro" id="IPR013783">
    <property type="entry name" value="Ig-like_fold"/>
</dbReference>
<evidence type="ECO:0000313" key="11">
    <source>
        <dbReference type="EMBL" id="MBP2409923.1"/>
    </source>
</evidence>
<keyword evidence="7" id="KW-1015">Disulfide bond</keyword>
<comment type="caution">
    <text evidence="11">The sequence shown here is derived from an EMBL/GenBank/DDBJ whole genome shotgun (WGS) entry which is preliminary data.</text>
</comment>
<dbReference type="PANTHER" id="PTHR46730:SF1">
    <property type="entry name" value="PLAT DOMAIN-CONTAINING PROTEIN"/>
    <property type="match status" value="1"/>
</dbReference>
<dbReference type="SMART" id="SM00282">
    <property type="entry name" value="LamG"/>
    <property type="match status" value="1"/>
</dbReference>
<dbReference type="SMART" id="SM00560">
    <property type="entry name" value="LamGL"/>
    <property type="match status" value="1"/>
</dbReference>
<feature type="domain" description="PKD" evidence="10">
    <location>
        <begin position="802"/>
        <end position="882"/>
    </location>
</feature>
<keyword evidence="4" id="KW-0677">Repeat</keyword>
<keyword evidence="2" id="KW-0812">Transmembrane</keyword>
<dbReference type="PANTHER" id="PTHR46730">
    <property type="entry name" value="POLYCYSTIN-1"/>
    <property type="match status" value="1"/>
</dbReference>
<sequence length="1938" mass="200464">MNTSPRRDAMRRVFGLLVSLTLLGGGMTVAFALSFNTMADAADQPSPPPLLQRTEDVVTADPLPTVQIDNGYVWAQETIGSTVYAVGDFDNARAPLADPGTQLTPRSNVLAYDINTGDLLPFAPQVNGVIKAVAASPDGSRVYIGGSFTSVNGQTRYGIAALDATTGQLVPGFQPAIGGSGVYALVAEGSMVYAGGLFTQANGVPRQNAAAFNASNGALMPWAPQTDRQVDAMVADPGGEKIILGGRFSQVNGDTSMRGAAAIDELTGAVDGEWALTQTVKNGLGSGNNRGKAGIFALATDDDAVYGTGWVFANLATGNLEGTFAAEADTGEVRWIADCLGDHYGVYSTGETVYTTSHTHACSTMGLHPEQSPRDYRYVEAYTTDARGLLGHNPHAGGTYQDWFGTPGPSAYAWYPDFYVGTTSGLGQAGLSITGVGDTISIAGEFVGVNNQRFEGIVRFSTNPPQGAKEGPRISGSDWKPTANSFVPGRVRVAVPGNWDRDDLNLTYELHRSGTSEPVDTVTEPSTWWDHPGVVLEDTAATAGSSATYTVVVRDGDGNSVTSEPVSTTVAAGVASEYVTAVIDDSPQLYYPLGDTMQDWAGANPPEAGNGVTAADPGIENSSTGYSDLNGSSSGRVASSSTTPAPEEFSTELWFRTTSSQGGKLIGYGSSASGDSSSYDRHVYMNDSGQIVFGVYPGSAKTIQSVPGYNDGQWHHVVASQSADGMELFLDGSLVAGDPSVTTAQNYTGYWRIGGDNLNGWPNSPSSNYFDGAIDEVAVYGHALDSSQVATHYGIGKGFGAPTSSFAATSEGLDVAVDAEGSSAAGGATLEEYRWDFGDGSPEVTGETATHTYDTTGTFTVTLTVVDSNGLSATSTRTVDVTGPNAAPSAEIETSLSGLTVTADGSGSSDPDGQIASYEWDWGDGESSTGQVASHPYAAAGAYTVTLTVTDDQGGTAQTTAPVTVTHAEPTAVFTSTTSGLAVDVDAGGSVASDDASLSYSWDWGDGTATSDGRSTSHSYVASGDYEITLTVTDSLGATDMTTQSVSVTSEVFAASDSFERTVASGWGSADVGGEWTSTGWGTAAISVGDGAGTVSLAPGVGRNMVLSDLSLANSGSEMTYTLDGGPSTGSSYIGLTSRYGDDGEYRSLVWHRADGSMWLLVQRGGELLEALPVSEQWAAGDAFHLRTEVEGGPSATIRVKVWPQGASEPVGWQLETTDSSAEALTGSGASSVYLYRSGSATGAAPIHIDDYRVQSSASTEEPAENLDPVAAFTSSISGLAVSVDRSSSTDDDGTVMSYEWDYGDGTADTGETSSHEYGDAGTYEVTLTVTDDDGATHTTTRSVSVTSEVFAASDSFERTVPSGWGSADVGGAWTSTGWGSAAISVGDGVGTMALTPGVGRNMVLDETALTDSASEMTYTLDGGPSTGSLYIGLASRYGAGEYRSLAWHRADGSMWLLIQRNGEVIEALSMSGQWTGGDSFHLRTEVVGESSPTIRVKAWPQGASEPVGWQLEITDTNPQALTTPGASSVYLYRSGSASGAAPVHIDEYHLSDLAGTAAAAQRMAIAPEDETPTAQEKTGASATEDTEKTGAVESPETEKAPEPPTEKKDAPAPSKDSAAQEDLDQEKNAGAASETAPEASDPEPTDPGSAEALDGASDDTPEPKPTDGDPATTGEESASDQEDSVPAPEDSKSEEEPTADAQQAPEEAPADDSNEAEDATPVEDPEPATDSRIEDKFDRTAESGWGEANHGGTWSLADDSEATLNVADGVGRLELAPGSTADVLLDGTPVAAATAELTFRVEEVNATGGTEVGILLGQDGDSPYRAAASMRPDGSIWLTVFQGEEQVLEQQIEDMTYETGTTYTLAVSGDGEDGTALAVKLWETGNDEPADWQLTATADDIASPMESGQVGLTAARGDEAGGKATVAVEEFTMAPQD</sequence>
<dbReference type="InterPro" id="IPR035986">
    <property type="entry name" value="PKD_dom_sf"/>
</dbReference>
<evidence type="ECO:0000256" key="6">
    <source>
        <dbReference type="ARBA" id="ARBA00023136"/>
    </source>
</evidence>
<proteinExistence type="predicted"/>
<feature type="compositionally biased region" description="Basic and acidic residues" evidence="8">
    <location>
        <begin position="1730"/>
        <end position="1742"/>
    </location>
</feature>
<feature type="compositionally biased region" description="Basic and acidic residues" evidence="8">
    <location>
        <begin position="1586"/>
        <end position="1611"/>
    </location>
</feature>
<evidence type="ECO:0000256" key="3">
    <source>
        <dbReference type="ARBA" id="ARBA00022729"/>
    </source>
</evidence>
<evidence type="ECO:0000313" key="12">
    <source>
        <dbReference type="Proteomes" id="UP000698222"/>
    </source>
</evidence>
<dbReference type="SUPFAM" id="SSF49899">
    <property type="entry name" value="Concanavalin A-like lectins/glucanases"/>
    <property type="match status" value="1"/>
</dbReference>
<dbReference type="Gene3D" id="2.60.40.10">
    <property type="entry name" value="Immunoglobulins"/>
    <property type="match status" value="4"/>
</dbReference>
<dbReference type="SMART" id="SM00089">
    <property type="entry name" value="PKD"/>
    <property type="match status" value="4"/>
</dbReference>
<feature type="domain" description="PKD" evidence="10">
    <location>
        <begin position="884"/>
        <end position="966"/>
    </location>
</feature>
<dbReference type="InterPro" id="IPR011043">
    <property type="entry name" value="Gal_Oxase/kelch_b-propeller"/>
</dbReference>
<keyword evidence="12" id="KW-1185">Reference proteome</keyword>
<feature type="domain" description="Laminin G" evidence="9">
    <location>
        <begin position="626"/>
        <end position="801"/>
    </location>
</feature>
<dbReference type="Gene3D" id="2.60.120.200">
    <property type="match status" value="1"/>
</dbReference>
<keyword evidence="6" id="KW-0472">Membrane</keyword>
<keyword evidence="5" id="KW-1133">Transmembrane helix</keyword>
<dbReference type="EMBL" id="JAGIOC010000001">
    <property type="protein sequence ID" value="MBP2409923.1"/>
    <property type="molecule type" value="Genomic_DNA"/>
</dbReference>